<dbReference type="EMBL" id="CP076838">
    <property type="protein sequence ID" value="QWW80471.1"/>
    <property type="molecule type" value="Genomic_DNA"/>
</dbReference>
<dbReference type="RefSeq" id="WP_207292290.1">
    <property type="nucleotide sequence ID" value="NZ_CP071383.1"/>
</dbReference>
<organism evidence="1 2">
    <name type="scientific">Leclercia pneumoniae</name>
    <dbReference type="NCBI Taxonomy" id="2815358"/>
    <lineage>
        <taxon>Bacteria</taxon>
        <taxon>Pseudomonadati</taxon>
        <taxon>Pseudomonadota</taxon>
        <taxon>Gammaproteobacteria</taxon>
        <taxon>Enterobacterales</taxon>
        <taxon>Enterobacteriaceae</taxon>
        <taxon>Leclercia</taxon>
    </lineage>
</organism>
<gene>
    <name evidence="1" type="ORF">KQ929_04260</name>
</gene>
<evidence type="ECO:0000313" key="1">
    <source>
        <dbReference type="EMBL" id="QWW80471.1"/>
    </source>
</evidence>
<name>A0ABX8JW26_9ENTR</name>
<proteinExistence type="predicted"/>
<reference evidence="1 2" key="1">
    <citation type="submission" date="2021-06" db="EMBL/GenBank/DDBJ databases">
        <title>Leclercia pneumoniae sp. nov.</title>
        <authorList>
            <person name="Hoenemann M."/>
            <person name="Viehweger A."/>
            <person name="Dietze N."/>
        </authorList>
    </citation>
    <scope>NUCLEOTIDE SEQUENCE [LARGE SCALE GENOMIC DNA]</scope>
    <source>
        <strain evidence="2">49125</strain>
    </source>
</reference>
<sequence>MTNLKQDLAYLERWFRKVQPAEPVLWRWLYLTPSQRMERLRELMLPLGEKKS</sequence>
<dbReference type="Proteomes" id="UP000683497">
    <property type="component" value="Chromosome"/>
</dbReference>
<protein>
    <submittedName>
        <fullName evidence="1">Uncharacterized protein</fullName>
    </submittedName>
</protein>
<accession>A0ABX8JW26</accession>
<evidence type="ECO:0000313" key="2">
    <source>
        <dbReference type="Proteomes" id="UP000683497"/>
    </source>
</evidence>
<keyword evidence="2" id="KW-1185">Reference proteome</keyword>